<dbReference type="FunFam" id="1.10.630.10:FF:000042">
    <property type="entry name" value="Cytochrome P450"/>
    <property type="match status" value="1"/>
</dbReference>
<dbReference type="InterPro" id="IPR036396">
    <property type="entry name" value="Cyt_P450_sf"/>
</dbReference>
<evidence type="ECO:0000256" key="7">
    <source>
        <dbReference type="ARBA" id="ARBA00022824"/>
    </source>
</evidence>
<evidence type="ECO:0000256" key="8">
    <source>
        <dbReference type="ARBA" id="ARBA00022848"/>
    </source>
</evidence>
<sequence length="521" mass="59366">MRLLGLPDWTVLVITVFVLLYLYATRKKNYWKNQNVVYEKLSLIFGPASRILFHPLHETDEKRYKKHGKLFGIFEGGKPTLVVAEPDLVKLILVKDFQALPNRRPIKLFDPLLDNMMNIAPVDQWRKIRPSASPAFSTGKLRKMNALIEDCAKVTAEHLKKAAKNNEDVDIKQFYGHYSLDVIARCAFGTRLDSHTDVTNEFVTRSRKAFSGVITLPMIILALFPAIFNWLKIKPFNSDTFVYFKNVSQNIIKNRQQESTRQEDFLQLMMDAQQTGIATAAAENVQEADTQLFNLDSEVKQDSSFSAKALTEDEAMAQCVLFFLAGQDTTSSLIAHAMYMLALNPEIQAKLREESDEYFATHEKEPLLDLISKLPYLHEVVSEVLRMFPPAPKIERSAIEDYVLGDTKIKIPKGCMIEVPVFAMHYDPEYFPDPHAFVPERFSAENVAFIRPYTYLPFGAGPRNCIGMRFALQAVKLCILHSVHSVEFVRTEKTKVPLEFCKGFGILNAKDVTVGIRERPQ</sequence>
<dbReference type="CDD" id="cd11055">
    <property type="entry name" value="CYP3A-like"/>
    <property type="match status" value="1"/>
</dbReference>
<dbReference type="GO" id="GO:0008395">
    <property type="term" value="F:steroid hydroxylase activity"/>
    <property type="evidence" value="ECO:0007669"/>
    <property type="project" value="TreeGrafter"/>
</dbReference>
<keyword evidence="16" id="KW-0812">Transmembrane</keyword>
<dbReference type="PROSITE" id="PS00086">
    <property type="entry name" value="CYTOCHROME_P450"/>
    <property type="match status" value="1"/>
</dbReference>
<feature type="binding site" description="axial binding residue" evidence="14">
    <location>
        <position position="465"/>
    </location>
    <ligand>
        <name>heme</name>
        <dbReference type="ChEBI" id="CHEBI:30413"/>
    </ligand>
    <ligandPart>
        <name>Fe</name>
        <dbReference type="ChEBI" id="CHEBI:18248"/>
    </ligandPart>
</feature>
<dbReference type="InterPro" id="IPR050705">
    <property type="entry name" value="Cytochrome_P450_3A"/>
</dbReference>
<dbReference type="SUPFAM" id="SSF48264">
    <property type="entry name" value="Cytochrome P450"/>
    <property type="match status" value="1"/>
</dbReference>
<evidence type="ECO:0008006" key="18">
    <source>
        <dbReference type="Google" id="ProtNLM"/>
    </source>
</evidence>
<evidence type="ECO:0000256" key="10">
    <source>
        <dbReference type="ARBA" id="ARBA00023004"/>
    </source>
</evidence>
<dbReference type="GO" id="GO:0005506">
    <property type="term" value="F:iron ion binding"/>
    <property type="evidence" value="ECO:0007669"/>
    <property type="project" value="InterPro"/>
</dbReference>
<keyword evidence="16" id="KW-1133">Transmembrane helix</keyword>
<evidence type="ECO:0000256" key="11">
    <source>
        <dbReference type="ARBA" id="ARBA00023033"/>
    </source>
</evidence>
<keyword evidence="8" id="KW-0492">Microsome</keyword>
<keyword evidence="12 16" id="KW-0472">Membrane</keyword>
<dbReference type="PRINTS" id="PR00463">
    <property type="entry name" value="EP450I"/>
</dbReference>
<comment type="subcellular location">
    <subcellularLocation>
        <location evidence="3">Endoplasmic reticulum membrane</location>
        <topology evidence="3">Peripheral membrane protein</topology>
    </subcellularLocation>
    <subcellularLocation>
        <location evidence="2">Microsome membrane</location>
        <topology evidence="2">Peripheral membrane protein</topology>
    </subcellularLocation>
</comment>
<keyword evidence="10 14" id="KW-0408">Iron</keyword>
<dbReference type="GO" id="GO:0016705">
    <property type="term" value="F:oxidoreductase activity, acting on paired donors, with incorporation or reduction of molecular oxygen"/>
    <property type="evidence" value="ECO:0007669"/>
    <property type="project" value="InterPro"/>
</dbReference>
<evidence type="ECO:0000256" key="3">
    <source>
        <dbReference type="ARBA" id="ARBA00004406"/>
    </source>
</evidence>
<dbReference type="InterPro" id="IPR002401">
    <property type="entry name" value="Cyt_P450_E_grp-I"/>
</dbReference>
<accession>A0A6B0VBW0</accession>
<evidence type="ECO:0000256" key="9">
    <source>
        <dbReference type="ARBA" id="ARBA00023002"/>
    </source>
</evidence>
<dbReference type="Pfam" id="PF00067">
    <property type="entry name" value="p450"/>
    <property type="match status" value="1"/>
</dbReference>
<evidence type="ECO:0000256" key="6">
    <source>
        <dbReference type="ARBA" id="ARBA00022723"/>
    </source>
</evidence>
<evidence type="ECO:0000256" key="5">
    <source>
        <dbReference type="ARBA" id="ARBA00022617"/>
    </source>
</evidence>
<keyword evidence="9 15" id="KW-0560">Oxidoreductase</keyword>
<dbReference type="AlphaFoldDB" id="A0A6B0VBW0"/>
<organism evidence="17">
    <name type="scientific">Ixodes ricinus</name>
    <name type="common">Common tick</name>
    <name type="synonym">Acarus ricinus</name>
    <dbReference type="NCBI Taxonomy" id="34613"/>
    <lineage>
        <taxon>Eukaryota</taxon>
        <taxon>Metazoa</taxon>
        <taxon>Ecdysozoa</taxon>
        <taxon>Arthropoda</taxon>
        <taxon>Chelicerata</taxon>
        <taxon>Arachnida</taxon>
        <taxon>Acari</taxon>
        <taxon>Parasitiformes</taxon>
        <taxon>Ixodida</taxon>
        <taxon>Ixodoidea</taxon>
        <taxon>Ixodidae</taxon>
        <taxon>Ixodinae</taxon>
        <taxon>Ixodes</taxon>
    </lineage>
</organism>
<feature type="transmembrane region" description="Helical" evidence="16">
    <location>
        <begin position="6"/>
        <end position="24"/>
    </location>
</feature>
<evidence type="ECO:0000256" key="13">
    <source>
        <dbReference type="ARBA" id="ARBA00043906"/>
    </source>
</evidence>
<proteinExistence type="inferred from homology"/>
<evidence type="ECO:0000256" key="16">
    <source>
        <dbReference type="SAM" id="Phobius"/>
    </source>
</evidence>
<dbReference type="Gene3D" id="1.10.630.10">
    <property type="entry name" value="Cytochrome P450"/>
    <property type="match status" value="1"/>
</dbReference>
<dbReference type="PRINTS" id="PR00385">
    <property type="entry name" value="P450"/>
</dbReference>
<dbReference type="InterPro" id="IPR017972">
    <property type="entry name" value="Cyt_P450_CS"/>
</dbReference>
<dbReference type="GO" id="GO:0005789">
    <property type="term" value="C:endoplasmic reticulum membrane"/>
    <property type="evidence" value="ECO:0007669"/>
    <property type="project" value="UniProtKB-SubCell"/>
</dbReference>
<evidence type="ECO:0000256" key="2">
    <source>
        <dbReference type="ARBA" id="ARBA00004174"/>
    </source>
</evidence>
<dbReference type="EMBL" id="GIFC01017837">
    <property type="protein sequence ID" value="MXU99920.1"/>
    <property type="molecule type" value="Transcribed_RNA"/>
</dbReference>
<protein>
    <recommendedName>
        <fullName evidence="18">Cytochrome</fullName>
    </recommendedName>
</protein>
<keyword evidence="6 14" id="KW-0479">Metal-binding</keyword>
<feature type="transmembrane region" description="Helical" evidence="16">
    <location>
        <begin position="209"/>
        <end position="231"/>
    </location>
</feature>
<evidence type="ECO:0000256" key="15">
    <source>
        <dbReference type="RuleBase" id="RU000461"/>
    </source>
</evidence>
<dbReference type="GO" id="GO:0020037">
    <property type="term" value="F:heme binding"/>
    <property type="evidence" value="ECO:0007669"/>
    <property type="project" value="InterPro"/>
</dbReference>
<reference evidence="17" key="1">
    <citation type="submission" date="2019-12" db="EMBL/GenBank/DDBJ databases">
        <title>An insight into the sialome of adult female Ixodes ricinus ticks feeding for 6 days.</title>
        <authorList>
            <person name="Perner J."/>
            <person name="Ribeiro J.M.C."/>
        </authorList>
    </citation>
    <scope>NUCLEOTIDE SEQUENCE</scope>
    <source>
        <strain evidence="17">Semi-engorged</strain>
        <tissue evidence="17">Salivary glands</tissue>
    </source>
</reference>
<keyword evidence="11 15" id="KW-0503">Monooxygenase</keyword>
<comment type="cofactor">
    <cofactor evidence="1 14">
        <name>heme</name>
        <dbReference type="ChEBI" id="CHEBI:30413"/>
    </cofactor>
</comment>
<dbReference type="PANTHER" id="PTHR24302:SF15">
    <property type="entry name" value="FATTY-ACID PEROXYGENASE"/>
    <property type="match status" value="1"/>
</dbReference>
<dbReference type="PANTHER" id="PTHR24302">
    <property type="entry name" value="CYTOCHROME P450 FAMILY 3"/>
    <property type="match status" value="1"/>
</dbReference>
<evidence type="ECO:0000256" key="4">
    <source>
        <dbReference type="ARBA" id="ARBA00010617"/>
    </source>
</evidence>
<evidence type="ECO:0000313" key="17">
    <source>
        <dbReference type="EMBL" id="MXU99920.1"/>
    </source>
</evidence>
<keyword evidence="7" id="KW-0256">Endoplasmic reticulum</keyword>
<keyword evidence="5 14" id="KW-0349">Heme</keyword>
<evidence type="ECO:0000256" key="1">
    <source>
        <dbReference type="ARBA" id="ARBA00001971"/>
    </source>
</evidence>
<comment type="similarity">
    <text evidence="4 15">Belongs to the cytochrome P450 family.</text>
</comment>
<evidence type="ECO:0000256" key="14">
    <source>
        <dbReference type="PIRSR" id="PIRSR602401-1"/>
    </source>
</evidence>
<evidence type="ECO:0000256" key="12">
    <source>
        <dbReference type="ARBA" id="ARBA00023136"/>
    </source>
</evidence>
<name>A0A6B0VBW0_IXORI</name>
<dbReference type="InterPro" id="IPR001128">
    <property type="entry name" value="Cyt_P450"/>
</dbReference>
<comment type="function">
    <text evidence="13">Cytochromes P450 are a group of heme-thiolate monooxygenases. They oxidize a variety of structurally unrelated compounds, including steroids, fatty acids, and xenobiotics.</text>
</comment>